<comment type="caution">
    <text evidence="3">The sequence shown here is derived from an EMBL/GenBank/DDBJ whole genome shotgun (WGS) entry which is preliminary data.</text>
</comment>
<sequence>MAGPPGLTRGSGLRLAALLAAVLVMHGIALQWVSRLHAQSSALKPMAPPLYTRLVVPQAPPPPAAAPAAAEPAPSRPTARVRPARPQPKPRPPTEPVPATAPAAPEQPAVPPDTMAQAEPEPPAAAASAPATAASAAAPAEPAVVAASAPQAGASAPGAGVASTWPPDTRLRYRLGGRFRSGELHGDARVLWQRDDTRYQVRVEVDVGFLASLVMTSQGEVGPTLQPQAYEEQRNGRPRGLRIGEREILLANGNVIAKPPDVQDTASQFVELAHRFATGRDRLEVGNAVTFSMARPGAVDLWTYDIVEREVLATKLGPIEAFHLKPRPIANPRGNITAEMWFAPALQYLPVRIRVNMGDEAQVDLLVEAIDQK</sequence>
<keyword evidence="2" id="KW-0812">Transmembrane</keyword>
<evidence type="ECO:0000256" key="1">
    <source>
        <dbReference type="SAM" id="MobiDB-lite"/>
    </source>
</evidence>
<feature type="compositionally biased region" description="Low complexity" evidence="1">
    <location>
        <begin position="66"/>
        <end position="81"/>
    </location>
</feature>
<accession>A0A6N8ITJ8</accession>
<feature type="compositionally biased region" description="Low complexity" evidence="1">
    <location>
        <begin position="116"/>
        <end position="133"/>
    </location>
</feature>
<protein>
    <submittedName>
        <fullName evidence="3">DUF3108 domain-containing protein</fullName>
    </submittedName>
</protein>
<dbReference type="RefSeq" id="WP_157398135.1">
    <property type="nucleotide sequence ID" value="NZ_WSEL01000003.1"/>
</dbReference>
<gene>
    <name evidence="3" type="ORF">GON04_12275</name>
</gene>
<feature type="compositionally biased region" description="Low complexity" evidence="1">
    <location>
        <begin position="97"/>
        <end position="107"/>
    </location>
</feature>
<name>A0A6N8ITJ8_9BURK</name>
<evidence type="ECO:0000313" key="3">
    <source>
        <dbReference type="EMBL" id="MVQ30231.1"/>
    </source>
</evidence>
<keyword evidence="2" id="KW-0472">Membrane</keyword>
<evidence type="ECO:0000313" key="4">
    <source>
        <dbReference type="Proteomes" id="UP000469385"/>
    </source>
</evidence>
<feature type="transmembrane region" description="Helical" evidence="2">
    <location>
        <begin position="12"/>
        <end position="33"/>
    </location>
</feature>
<dbReference type="Proteomes" id="UP000469385">
    <property type="component" value="Unassembled WGS sequence"/>
</dbReference>
<dbReference type="AlphaFoldDB" id="A0A6N8ITJ8"/>
<keyword evidence="2" id="KW-1133">Transmembrane helix</keyword>
<evidence type="ECO:0000256" key="2">
    <source>
        <dbReference type="SAM" id="Phobius"/>
    </source>
</evidence>
<dbReference type="Pfam" id="PF11306">
    <property type="entry name" value="DUF3108"/>
    <property type="match status" value="1"/>
</dbReference>
<dbReference type="InterPro" id="IPR021457">
    <property type="entry name" value="DUF3108"/>
</dbReference>
<proteinExistence type="predicted"/>
<feature type="compositionally biased region" description="Pro residues" evidence="1">
    <location>
        <begin position="85"/>
        <end position="96"/>
    </location>
</feature>
<keyword evidence="4" id="KW-1185">Reference proteome</keyword>
<dbReference type="EMBL" id="WSEL01000003">
    <property type="protein sequence ID" value="MVQ30231.1"/>
    <property type="molecule type" value="Genomic_DNA"/>
</dbReference>
<reference evidence="3 4" key="1">
    <citation type="submission" date="2019-12" db="EMBL/GenBank/DDBJ databases">
        <authorList>
            <person name="Huq M.A."/>
        </authorList>
    </citation>
    <scope>NUCLEOTIDE SEQUENCE [LARGE SCALE GENOMIC DNA]</scope>
    <source>
        <strain evidence="3 4">MAH-25</strain>
    </source>
</reference>
<feature type="region of interest" description="Disordered" evidence="1">
    <location>
        <begin position="61"/>
        <end position="133"/>
    </location>
</feature>
<organism evidence="3 4">
    <name type="scientific">Ramlibacter pinisoli</name>
    <dbReference type="NCBI Taxonomy" id="2682844"/>
    <lineage>
        <taxon>Bacteria</taxon>
        <taxon>Pseudomonadati</taxon>
        <taxon>Pseudomonadota</taxon>
        <taxon>Betaproteobacteria</taxon>
        <taxon>Burkholderiales</taxon>
        <taxon>Comamonadaceae</taxon>
        <taxon>Ramlibacter</taxon>
    </lineage>
</organism>